<keyword evidence="5" id="KW-1185">Reference proteome</keyword>
<gene>
    <name evidence="4" type="ORF">GDO81_016307</name>
</gene>
<dbReference type="SMART" id="SM00365">
    <property type="entry name" value="LRR_SD22"/>
    <property type="match status" value="5"/>
</dbReference>
<keyword evidence="2" id="KW-0677">Repeat</keyword>
<evidence type="ECO:0000313" key="4">
    <source>
        <dbReference type="EMBL" id="KAG8564044.1"/>
    </source>
</evidence>
<dbReference type="InterPro" id="IPR003591">
    <property type="entry name" value="Leu-rich_rpt_typical-subtyp"/>
</dbReference>
<dbReference type="SUPFAM" id="SSF52058">
    <property type="entry name" value="L domain-like"/>
    <property type="match status" value="2"/>
</dbReference>
<dbReference type="FunFam" id="3.80.10.10:FF:001164">
    <property type="entry name" value="GH01279p"/>
    <property type="match status" value="1"/>
</dbReference>
<dbReference type="AlphaFoldDB" id="A0AAV7AVG5"/>
<dbReference type="FunFam" id="3.80.10.10:FF:000306">
    <property type="entry name" value="Toll-like receptor 5"/>
    <property type="match status" value="1"/>
</dbReference>
<dbReference type="PANTHER" id="PTHR45712:SF22">
    <property type="entry name" value="INSULIN-LIKE GROWTH FACTOR-BINDING PROTEIN COMPLEX ACID LABILE SUBUNIT"/>
    <property type="match status" value="1"/>
</dbReference>
<evidence type="ECO:0000256" key="2">
    <source>
        <dbReference type="ARBA" id="ARBA00022737"/>
    </source>
</evidence>
<dbReference type="Proteomes" id="UP000824782">
    <property type="component" value="Unassembled WGS sequence"/>
</dbReference>
<dbReference type="InterPro" id="IPR032675">
    <property type="entry name" value="LRR_dom_sf"/>
</dbReference>
<reference evidence="4" key="1">
    <citation type="thesis" date="2020" institute="ProQuest LLC" country="789 East Eisenhower Parkway, Ann Arbor, MI, USA">
        <title>Comparative Genomics and Chromosome Evolution.</title>
        <authorList>
            <person name="Mudd A.B."/>
        </authorList>
    </citation>
    <scope>NUCLEOTIDE SEQUENCE</scope>
    <source>
        <strain evidence="4">237g6f4</strain>
        <tissue evidence="4">Blood</tissue>
    </source>
</reference>
<evidence type="ECO:0008006" key="6">
    <source>
        <dbReference type="Google" id="ProtNLM"/>
    </source>
</evidence>
<keyword evidence="1" id="KW-0433">Leucine-rich repeat</keyword>
<dbReference type="InterPro" id="IPR001611">
    <property type="entry name" value="Leu-rich_rpt"/>
</dbReference>
<dbReference type="Pfam" id="PF13855">
    <property type="entry name" value="LRR_8"/>
    <property type="match status" value="4"/>
</dbReference>
<accession>A0AAV7AVG5</accession>
<evidence type="ECO:0000256" key="3">
    <source>
        <dbReference type="SAM" id="SignalP"/>
    </source>
</evidence>
<feature type="signal peptide" evidence="3">
    <location>
        <begin position="1"/>
        <end position="21"/>
    </location>
</feature>
<comment type="caution">
    <text evidence="4">The sequence shown here is derived from an EMBL/GenBank/DDBJ whole genome shotgun (WGS) entry which is preliminary data.</text>
</comment>
<evidence type="ECO:0000256" key="1">
    <source>
        <dbReference type="ARBA" id="ARBA00022614"/>
    </source>
</evidence>
<protein>
    <recommendedName>
        <fullName evidence="6">Toll-like receptor 5</fullName>
    </recommendedName>
</protein>
<dbReference type="EMBL" id="WNYA01000007">
    <property type="protein sequence ID" value="KAG8564044.1"/>
    <property type="molecule type" value="Genomic_DNA"/>
</dbReference>
<evidence type="ECO:0000313" key="5">
    <source>
        <dbReference type="Proteomes" id="UP000824782"/>
    </source>
</evidence>
<dbReference type="PRINTS" id="PR00019">
    <property type="entry name" value="LEURICHRPT"/>
</dbReference>
<dbReference type="PROSITE" id="PS51450">
    <property type="entry name" value="LRR"/>
    <property type="match status" value="3"/>
</dbReference>
<proteinExistence type="predicted"/>
<dbReference type="InterPro" id="IPR050333">
    <property type="entry name" value="SLRP"/>
</dbReference>
<sequence>MDIMFLPSIALLLLTIHPSYSANLIPQLGKYQNIYFHLSQGLTSVPSVPPDTQVLLLSFNRISSISQDSFQNLPQLRVLSLGAQTTNGSFYIAEAAFQNLPNLTTLDLGSNLNLRLHRNAFRGLSRLETLLLDNNGLDESVLESDLFAELTSLKMLDLSYNSIRRLQPGPSFLGLHQISTISLKLNKITHLCGDTLQNLQGRRLELLDLSSNPLQVSNPSVCSNPFRNITLGTLDISSMGWTAERVETFFNIISGTQVKHIRMRYIGGLGSGFGFNNLKNPEKSTFSGLSLSNVYILDMSHTFTSELSPNIFSSFPKLLSLDLSSSSINYISPGAFTGLGQLVSLNMSGNLIGDIRRSSFESLSSSHLISLDLSSNHIGAIQHSAMNGLVHLDSLSLRNNALQKIPPVELPSLNFVLLKQNRITDTYSLTSFCPNCKFLDLSSNRLTNLRTLWDILELSSLKQLLLGSNELSWCAPYNSRKTVGNSSLLHLDLSDNDLGQVWNGGQCPDIFLPLASLETLNLAKNQINSLPSDLFKGLKNLQTLDLSRNNLRLVHPELFSDLKSLKSLNIGSNNLVTLASSSFTPLVSLQSLDLSDITLVCNCALNELWHWMGTTNVTVKVNHRDDISCLSLSPPVHEVPLADYFNEC</sequence>
<dbReference type="GO" id="GO:0005615">
    <property type="term" value="C:extracellular space"/>
    <property type="evidence" value="ECO:0007669"/>
    <property type="project" value="TreeGrafter"/>
</dbReference>
<organism evidence="4 5">
    <name type="scientific">Engystomops pustulosus</name>
    <name type="common">Tungara frog</name>
    <name type="synonym">Physalaemus pustulosus</name>
    <dbReference type="NCBI Taxonomy" id="76066"/>
    <lineage>
        <taxon>Eukaryota</taxon>
        <taxon>Metazoa</taxon>
        <taxon>Chordata</taxon>
        <taxon>Craniata</taxon>
        <taxon>Vertebrata</taxon>
        <taxon>Euteleostomi</taxon>
        <taxon>Amphibia</taxon>
        <taxon>Batrachia</taxon>
        <taxon>Anura</taxon>
        <taxon>Neobatrachia</taxon>
        <taxon>Hyloidea</taxon>
        <taxon>Leptodactylidae</taxon>
        <taxon>Leiuperinae</taxon>
        <taxon>Engystomops</taxon>
    </lineage>
</organism>
<dbReference type="SMART" id="SM00369">
    <property type="entry name" value="LRR_TYP"/>
    <property type="match status" value="15"/>
</dbReference>
<name>A0AAV7AVG5_ENGPU</name>
<keyword evidence="3" id="KW-0732">Signal</keyword>
<dbReference type="PANTHER" id="PTHR45712">
    <property type="entry name" value="AGAP008170-PA"/>
    <property type="match status" value="1"/>
</dbReference>
<feature type="chain" id="PRO_5043775913" description="Toll-like receptor 5" evidence="3">
    <location>
        <begin position="22"/>
        <end position="648"/>
    </location>
</feature>
<dbReference type="Gene3D" id="3.80.10.10">
    <property type="entry name" value="Ribonuclease Inhibitor"/>
    <property type="match status" value="4"/>
</dbReference>